<dbReference type="RefSeq" id="XP_009219724.1">
    <property type="nucleotide sequence ID" value="XM_009221460.1"/>
</dbReference>
<feature type="domain" description="Myb-like" evidence="2">
    <location>
        <begin position="261"/>
        <end position="314"/>
    </location>
</feature>
<proteinExistence type="predicted"/>
<evidence type="ECO:0000313" key="3">
    <source>
        <dbReference type="EMBL" id="EJT78579.1"/>
    </source>
</evidence>
<gene>
    <name evidence="4" type="primary">20344136</name>
    <name evidence="3" type="ORF">GGTG_03678</name>
</gene>
<reference evidence="3" key="3">
    <citation type="submission" date="2010-09" db="EMBL/GenBank/DDBJ databases">
        <title>Annotation of Gaeumannomyces graminis var. tritici R3-111a-1.</title>
        <authorList>
            <consortium name="The Broad Institute Genome Sequencing Platform"/>
            <person name="Ma L.-J."/>
            <person name="Dead R."/>
            <person name="Young S.K."/>
            <person name="Zeng Q."/>
            <person name="Gargeya S."/>
            <person name="Fitzgerald M."/>
            <person name="Haas B."/>
            <person name="Abouelleil A."/>
            <person name="Alvarado L."/>
            <person name="Arachchi H.M."/>
            <person name="Berlin A."/>
            <person name="Brown A."/>
            <person name="Chapman S.B."/>
            <person name="Chen Z."/>
            <person name="Dunbar C."/>
            <person name="Freedman E."/>
            <person name="Gearin G."/>
            <person name="Gellesch M."/>
            <person name="Goldberg J."/>
            <person name="Griggs A."/>
            <person name="Gujja S."/>
            <person name="Heiman D."/>
            <person name="Howarth C."/>
            <person name="Larson L."/>
            <person name="Lui A."/>
            <person name="MacDonald P.J.P."/>
            <person name="Mehta T."/>
            <person name="Montmayeur A."/>
            <person name="Murphy C."/>
            <person name="Neiman D."/>
            <person name="Pearson M."/>
            <person name="Priest M."/>
            <person name="Roberts A."/>
            <person name="Saif S."/>
            <person name="Shea T."/>
            <person name="Shenoy N."/>
            <person name="Sisk P."/>
            <person name="Stolte C."/>
            <person name="Sykes S."/>
            <person name="Yandava C."/>
            <person name="Wortman J."/>
            <person name="Nusbaum C."/>
            <person name="Birren B."/>
        </authorList>
    </citation>
    <scope>NUCLEOTIDE SEQUENCE</scope>
    <source>
        <strain evidence="3">R3-111a-1</strain>
    </source>
</reference>
<dbReference type="PROSITE" id="PS50090">
    <property type="entry name" value="MYB_LIKE"/>
    <property type="match status" value="1"/>
</dbReference>
<sequence length="338" mass="35632">MLLPSALSCDPAHGAAASSARLQAALFASPPASPPAQSSGGALGFGNIVATCRSLQSLLGAPPAFAHNNNNNNYNSHNNNPNGLMIFTPPAGSREASCPRGEGGGSRNPSQLPTPPLAHAPCPLKLRLRSRKTTEPAAAPVDHLPVTTRKKIAKRAPPRGANKRRRAAADSDSDSDVDVRGASASTRTAPGVAPPTSPASTKTTTNTDVNPEAPAQTLHTPKRARIAPAVVPMGLERSDFHALHEPARQPGGGGGPGTDVEVEADGEAWSAEDDRVLVELVLEKLRLSREDWEDCARSLGRDRACLGRRWKSLMLHGDVGLRPTRSSARRARLHSTWR</sequence>
<dbReference type="InterPro" id="IPR001005">
    <property type="entry name" value="SANT/Myb"/>
</dbReference>
<organism evidence="3">
    <name type="scientific">Gaeumannomyces tritici (strain R3-111a-1)</name>
    <name type="common">Wheat and barley take-all root rot fungus</name>
    <name type="synonym">Gaeumannomyces graminis var. tritici</name>
    <dbReference type="NCBI Taxonomy" id="644352"/>
    <lineage>
        <taxon>Eukaryota</taxon>
        <taxon>Fungi</taxon>
        <taxon>Dikarya</taxon>
        <taxon>Ascomycota</taxon>
        <taxon>Pezizomycotina</taxon>
        <taxon>Sordariomycetes</taxon>
        <taxon>Sordariomycetidae</taxon>
        <taxon>Magnaporthales</taxon>
        <taxon>Magnaporthaceae</taxon>
        <taxon>Gaeumannomyces</taxon>
    </lineage>
</organism>
<dbReference type="EnsemblFungi" id="EJT78579">
    <property type="protein sequence ID" value="EJT78579"/>
    <property type="gene ID" value="GGTG_03678"/>
</dbReference>
<dbReference type="VEuPathDB" id="FungiDB:GGTG_03678"/>
<evidence type="ECO:0000256" key="1">
    <source>
        <dbReference type="SAM" id="MobiDB-lite"/>
    </source>
</evidence>
<reference evidence="3" key="2">
    <citation type="submission" date="2010-07" db="EMBL/GenBank/DDBJ databases">
        <authorList>
            <consortium name="The Broad Institute Genome Sequencing Platform"/>
            <consortium name="Broad Institute Genome Sequencing Center for Infectious Disease"/>
            <person name="Ma L.-J."/>
            <person name="Dead R."/>
            <person name="Young S."/>
            <person name="Zeng Q."/>
            <person name="Koehrsen M."/>
            <person name="Alvarado L."/>
            <person name="Berlin A."/>
            <person name="Chapman S.B."/>
            <person name="Chen Z."/>
            <person name="Freedman E."/>
            <person name="Gellesch M."/>
            <person name="Goldberg J."/>
            <person name="Griggs A."/>
            <person name="Gujja S."/>
            <person name="Heilman E.R."/>
            <person name="Heiman D."/>
            <person name="Hepburn T."/>
            <person name="Howarth C."/>
            <person name="Jen D."/>
            <person name="Larson L."/>
            <person name="Mehta T."/>
            <person name="Neiman D."/>
            <person name="Pearson M."/>
            <person name="Roberts A."/>
            <person name="Saif S."/>
            <person name="Shea T."/>
            <person name="Shenoy N."/>
            <person name="Sisk P."/>
            <person name="Stolte C."/>
            <person name="Sykes S."/>
            <person name="Walk T."/>
            <person name="White J."/>
            <person name="Yandava C."/>
            <person name="Haas B."/>
            <person name="Nusbaum C."/>
            <person name="Birren B."/>
        </authorList>
    </citation>
    <scope>NUCLEOTIDE SEQUENCE</scope>
    <source>
        <strain evidence="3">R3-111a-1</strain>
    </source>
</reference>
<reference evidence="4" key="4">
    <citation type="journal article" date="2015" name="G3 (Bethesda)">
        <title>Genome sequences of three phytopathogenic species of the Magnaporthaceae family of fungi.</title>
        <authorList>
            <person name="Okagaki L.H."/>
            <person name="Nunes C.C."/>
            <person name="Sailsbery J."/>
            <person name="Clay B."/>
            <person name="Brown D."/>
            <person name="John T."/>
            <person name="Oh Y."/>
            <person name="Young N."/>
            <person name="Fitzgerald M."/>
            <person name="Haas B.J."/>
            <person name="Zeng Q."/>
            <person name="Young S."/>
            <person name="Adiconis X."/>
            <person name="Fan L."/>
            <person name="Levin J.Z."/>
            <person name="Mitchell T.K."/>
            <person name="Okubara P.A."/>
            <person name="Farman M.L."/>
            <person name="Kohn L.M."/>
            <person name="Birren B."/>
            <person name="Ma L.-J."/>
            <person name="Dean R.A."/>
        </authorList>
    </citation>
    <scope>NUCLEOTIDE SEQUENCE</scope>
    <source>
        <strain evidence="4">R3-111a-1</strain>
    </source>
</reference>
<dbReference type="OrthoDB" id="5334491at2759"/>
<dbReference type="eggNOG" id="ENOG502SRDU">
    <property type="taxonomic scope" value="Eukaryota"/>
</dbReference>
<name>J3NQX3_GAET3</name>
<accession>J3NQX3</accession>
<dbReference type="Proteomes" id="UP000006039">
    <property type="component" value="Unassembled WGS sequence"/>
</dbReference>
<keyword evidence="5" id="KW-1185">Reference proteome</keyword>
<protein>
    <recommendedName>
        <fullName evidence="2">Myb-like domain-containing protein</fullName>
    </recommendedName>
</protein>
<feature type="region of interest" description="Disordered" evidence="1">
    <location>
        <begin position="70"/>
        <end position="225"/>
    </location>
</feature>
<dbReference type="EMBL" id="GL385396">
    <property type="protein sequence ID" value="EJT78579.1"/>
    <property type="molecule type" value="Genomic_DNA"/>
</dbReference>
<dbReference type="AlphaFoldDB" id="J3NQX3"/>
<feature type="compositionally biased region" description="Low complexity" evidence="1">
    <location>
        <begin position="198"/>
        <end position="207"/>
    </location>
</feature>
<evidence type="ECO:0000313" key="5">
    <source>
        <dbReference type="Proteomes" id="UP000006039"/>
    </source>
</evidence>
<reference evidence="5" key="1">
    <citation type="submission" date="2010-07" db="EMBL/GenBank/DDBJ databases">
        <title>The genome sequence of Gaeumannomyces graminis var. tritici strain R3-111a-1.</title>
        <authorList>
            <consortium name="The Broad Institute Genome Sequencing Platform"/>
            <person name="Ma L.-J."/>
            <person name="Dead R."/>
            <person name="Young S."/>
            <person name="Zeng Q."/>
            <person name="Koehrsen M."/>
            <person name="Alvarado L."/>
            <person name="Berlin A."/>
            <person name="Chapman S.B."/>
            <person name="Chen Z."/>
            <person name="Freedman E."/>
            <person name="Gellesch M."/>
            <person name="Goldberg J."/>
            <person name="Griggs A."/>
            <person name="Gujja S."/>
            <person name="Heilman E.R."/>
            <person name="Heiman D."/>
            <person name="Hepburn T."/>
            <person name="Howarth C."/>
            <person name="Jen D."/>
            <person name="Larson L."/>
            <person name="Mehta T."/>
            <person name="Neiman D."/>
            <person name="Pearson M."/>
            <person name="Roberts A."/>
            <person name="Saif S."/>
            <person name="Shea T."/>
            <person name="Shenoy N."/>
            <person name="Sisk P."/>
            <person name="Stolte C."/>
            <person name="Sykes S."/>
            <person name="Walk T."/>
            <person name="White J."/>
            <person name="Yandava C."/>
            <person name="Haas B."/>
            <person name="Nusbaum C."/>
            <person name="Birren B."/>
        </authorList>
    </citation>
    <scope>NUCLEOTIDE SEQUENCE [LARGE SCALE GENOMIC DNA]</scope>
    <source>
        <strain evidence="5">R3-111a-1</strain>
    </source>
</reference>
<dbReference type="HOGENOM" id="CLU_049367_0_0_1"/>
<evidence type="ECO:0000259" key="2">
    <source>
        <dbReference type="PROSITE" id="PS50090"/>
    </source>
</evidence>
<feature type="compositionally biased region" description="Basic residues" evidence="1">
    <location>
        <begin position="148"/>
        <end position="166"/>
    </location>
</feature>
<evidence type="ECO:0000313" key="4">
    <source>
        <dbReference type="EnsemblFungi" id="EJT78579"/>
    </source>
</evidence>
<dbReference type="GeneID" id="20344136"/>
<feature type="compositionally biased region" description="Low complexity" evidence="1">
    <location>
        <begin position="70"/>
        <end position="82"/>
    </location>
</feature>
<reference evidence="4" key="5">
    <citation type="submission" date="2018-04" db="UniProtKB">
        <authorList>
            <consortium name="EnsemblFungi"/>
        </authorList>
    </citation>
    <scope>IDENTIFICATION</scope>
    <source>
        <strain evidence="4">R3-111a-1</strain>
    </source>
</reference>